<keyword evidence="1" id="KW-0880">Kelch repeat</keyword>
<evidence type="ECO:0000256" key="2">
    <source>
        <dbReference type="ARBA" id="ARBA00022737"/>
    </source>
</evidence>
<dbReference type="Pfam" id="PF01344">
    <property type="entry name" value="Kelch_1"/>
    <property type="match status" value="1"/>
</dbReference>
<dbReference type="Gene3D" id="2.120.10.80">
    <property type="entry name" value="Kelch-type beta propeller"/>
    <property type="match status" value="2"/>
</dbReference>
<protein>
    <submittedName>
        <fullName evidence="3">Uncharacterized protein</fullName>
    </submittedName>
</protein>
<dbReference type="PANTHER" id="PTHR46093">
    <property type="entry name" value="ACYL-COA-BINDING DOMAIN-CONTAINING PROTEIN 5"/>
    <property type="match status" value="1"/>
</dbReference>
<dbReference type="InterPro" id="IPR015915">
    <property type="entry name" value="Kelch-typ_b-propeller"/>
</dbReference>
<accession>A0A7S4FZQ9</accession>
<name>A0A7S4FZQ9_9EUGL</name>
<dbReference type="PANTHER" id="PTHR46093:SF18">
    <property type="entry name" value="FIBRONECTIN TYPE-III DOMAIN-CONTAINING PROTEIN"/>
    <property type="match status" value="1"/>
</dbReference>
<sequence length="389" mass="44415">MPSYQDGRDRWREVQCEKNGIMPPGRIGHTVTVNDEGIVYLWGGVNENLERGSKYLDDFYRYDAKKREWTQVELKEDKPCGRAFHSAVMHNGCMLIFGGCNGRGRFNQIFSINGDTGVCQLVQASGEVPSTRYCHSAVVHNGKMIIFGGKCGGRNSNKRLADMYAFDFATGEWSIIEVSGDVPSSRSAHTAVVYFNKMLMFGGRDADGKCCEDLYEFCFTTSEWRRINHGPCNQLFMRARHSVVVHNDRLITFAGWNGKKKLNDMFQYSLDSQTFQTVHDSDENDPRLPCRRECHTSVVVNNSMLLFGGRFRGLFMNDICEFELDAMSLKDFCRAFIVENHEVLKYADQSKYGLPEELINYLDMYKNRGLSWKKRQDLMAPSGQKAQAV</sequence>
<dbReference type="AlphaFoldDB" id="A0A7S4FZQ9"/>
<evidence type="ECO:0000256" key="1">
    <source>
        <dbReference type="ARBA" id="ARBA00022441"/>
    </source>
</evidence>
<reference evidence="3" key="1">
    <citation type="submission" date="2021-01" db="EMBL/GenBank/DDBJ databases">
        <authorList>
            <person name="Corre E."/>
            <person name="Pelletier E."/>
            <person name="Niang G."/>
            <person name="Scheremetjew M."/>
            <person name="Finn R."/>
            <person name="Kale V."/>
            <person name="Holt S."/>
            <person name="Cochrane G."/>
            <person name="Meng A."/>
            <person name="Brown T."/>
            <person name="Cohen L."/>
        </authorList>
    </citation>
    <scope>NUCLEOTIDE SEQUENCE</scope>
    <source>
        <strain evidence="3">CCMP1594</strain>
    </source>
</reference>
<dbReference type="InterPro" id="IPR011043">
    <property type="entry name" value="Gal_Oxase/kelch_b-propeller"/>
</dbReference>
<organism evidence="3">
    <name type="scientific">Eutreptiella gymnastica</name>
    <dbReference type="NCBI Taxonomy" id="73025"/>
    <lineage>
        <taxon>Eukaryota</taxon>
        <taxon>Discoba</taxon>
        <taxon>Euglenozoa</taxon>
        <taxon>Euglenida</taxon>
        <taxon>Spirocuta</taxon>
        <taxon>Euglenophyceae</taxon>
        <taxon>Eutreptiales</taxon>
        <taxon>Eutreptiaceae</taxon>
        <taxon>Eutreptiella</taxon>
    </lineage>
</organism>
<keyword evidence="2" id="KW-0677">Repeat</keyword>
<dbReference type="EMBL" id="HBJA01090854">
    <property type="protein sequence ID" value="CAE0820455.1"/>
    <property type="molecule type" value="Transcribed_RNA"/>
</dbReference>
<dbReference type="Pfam" id="PF24681">
    <property type="entry name" value="Kelch_KLHDC2_KLHL20_DRC7"/>
    <property type="match status" value="1"/>
</dbReference>
<dbReference type="SMART" id="SM00612">
    <property type="entry name" value="Kelch"/>
    <property type="match status" value="5"/>
</dbReference>
<gene>
    <name evidence="3" type="ORF">EGYM00163_LOCUS31627</name>
</gene>
<dbReference type="SUPFAM" id="SSF50965">
    <property type="entry name" value="Galactose oxidase, central domain"/>
    <property type="match status" value="1"/>
</dbReference>
<proteinExistence type="predicted"/>
<dbReference type="InterPro" id="IPR006652">
    <property type="entry name" value="Kelch_1"/>
</dbReference>
<evidence type="ECO:0000313" key="3">
    <source>
        <dbReference type="EMBL" id="CAE0820455.1"/>
    </source>
</evidence>